<dbReference type="SUPFAM" id="SSF52833">
    <property type="entry name" value="Thioredoxin-like"/>
    <property type="match status" value="1"/>
</dbReference>
<dbReference type="InterPro" id="IPR036249">
    <property type="entry name" value="Thioredoxin-like_sf"/>
</dbReference>
<gene>
    <name evidence="3" type="ORF">F1189_06530</name>
</gene>
<proteinExistence type="predicted"/>
<dbReference type="OrthoDB" id="8478320at2"/>
<feature type="region of interest" description="Disordered" evidence="1">
    <location>
        <begin position="1"/>
        <end position="32"/>
    </location>
</feature>
<accession>A0A5M6J062</accession>
<dbReference type="InterPro" id="IPR012336">
    <property type="entry name" value="Thioredoxin-like_fold"/>
</dbReference>
<evidence type="ECO:0000256" key="1">
    <source>
        <dbReference type="SAM" id="MobiDB-lite"/>
    </source>
</evidence>
<name>A0A5M6J062_9PROT</name>
<dbReference type="Pfam" id="PF13462">
    <property type="entry name" value="Thioredoxin_4"/>
    <property type="match status" value="1"/>
</dbReference>
<evidence type="ECO:0000313" key="3">
    <source>
        <dbReference type="EMBL" id="KAA5613015.1"/>
    </source>
</evidence>
<evidence type="ECO:0000313" key="4">
    <source>
        <dbReference type="Proteomes" id="UP000325255"/>
    </source>
</evidence>
<dbReference type="AlphaFoldDB" id="A0A5M6J062"/>
<dbReference type="Gene3D" id="3.40.30.10">
    <property type="entry name" value="Glutaredoxin"/>
    <property type="match status" value="1"/>
</dbReference>
<feature type="domain" description="Thioredoxin-like fold" evidence="2">
    <location>
        <begin position="83"/>
        <end position="236"/>
    </location>
</feature>
<dbReference type="EMBL" id="VWPK01000008">
    <property type="protein sequence ID" value="KAA5613015.1"/>
    <property type="molecule type" value="Genomic_DNA"/>
</dbReference>
<dbReference type="Proteomes" id="UP000325255">
    <property type="component" value="Unassembled WGS sequence"/>
</dbReference>
<reference evidence="3 4" key="1">
    <citation type="submission" date="2019-09" db="EMBL/GenBank/DDBJ databases">
        <title>Genome sequence of Rhodovastum atsumiense, a diverse member of the Acetobacteraceae family of non-sulfur purple photosynthetic bacteria.</title>
        <authorList>
            <person name="Meyer T."/>
            <person name="Kyndt J."/>
        </authorList>
    </citation>
    <scope>NUCLEOTIDE SEQUENCE [LARGE SCALE GENOMIC DNA]</scope>
    <source>
        <strain evidence="3 4">DSM 21279</strain>
    </source>
</reference>
<sequence length="256" mass="27547">MPLNRSAGSCCPAASGDPPGHAGGRARLHPANVPTQPPDIEVKMPHSRRVILGLGAGLAAFGAGAPLRRAAAATPSDDPRFAERAVGRADAPVTVIEFYSLTCSHCAAFSRDTMPRVHRELIEAGRLRLVYWDFPLDQVALMATAIARSLPPERYEPFVTTLLATQDRWAFARGVNTTEELARMAALAGMPREAFNRAIADTELRTWILTRREEASKSYGIEATPSFAFKGPKAKDRVESGALGYDAFAKYVAAAG</sequence>
<evidence type="ECO:0000259" key="2">
    <source>
        <dbReference type="Pfam" id="PF13462"/>
    </source>
</evidence>
<organism evidence="3 4">
    <name type="scientific">Rhodovastum atsumiense</name>
    <dbReference type="NCBI Taxonomy" id="504468"/>
    <lineage>
        <taxon>Bacteria</taxon>
        <taxon>Pseudomonadati</taxon>
        <taxon>Pseudomonadota</taxon>
        <taxon>Alphaproteobacteria</taxon>
        <taxon>Acetobacterales</taxon>
        <taxon>Acetobacteraceae</taxon>
        <taxon>Rhodovastum</taxon>
    </lineage>
</organism>
<keyword evidence="4" id="KW-1185">Reference proteome</keyword>
<protein>
    <submittedName>
        <fullName evidence="3">Thioredoxin domain-containing protein</fullName>
    </submittedName>
</protein>
<comment type="caution">
    <text evidence="3">The sequence shown here is derived from an EMBL/GenBank/DDBJ whole genome shotgun (WGS) entry which is preliminary data.</text>
</comment>